<name>A0A9R1SVN3_9HYME</name>
<sequence length="831" mass="91764">MMLRHQHHSMQNQLRDQNRMAGGTRQMSQANMMPPHQPPPHMHLHRGVHAAHHQQMISIAGQPMHHMPHSGPRQPLLIGTNAQNPNGYWRVLIFSLLLALASGGVEAKLHRSKLEFTLENLDLLFGPTGCIEGTMVSIGSTRQTEGGVVLQGQTVVQYPHQGSHQQPPQSQAPSSQQLSQPSNPEVKSPNQESPHSRDHSPSNQSHNNVTNNLANMKEKTPMCLVNELARFNKIQHQYRLTNEQGPAHKKRFTVTLKLGEEEYVADGPSIKKAQHSAATEALTKTWYRQPPPKPRGMRIPQGKNPTGTGNFTGHLPPTVELNALAMKRGELTIYTFKHAPPANPQPFVSHQYGNIPNHLRIFNPPYPQMSRPYHPKSEGLYFVTLKIGEREFVGKGVTAQAARHDAASRALEQLRQLPLPEEVTATVTENGSTTVEDPNAELKSPVSLVHETALKRGLSVGFEVVSESGKPHIRTFTTKCIVGEKVTLGEGSSKKISKKRAAELMLDELKRLPPIPGSVQNRSIRLKRKPPATKKKSRNLIKDYQEPKNEAETSDDVNPISRLVQIQQAKREREPVYTLIEEKGAPRRREFLMEVSIGQHSAQGIGPNKKLGKRAAAEALLTQLGYSKPQAQPSKPSIKTADSENSTSESKPRKVTFLEDDSKGQVQDEPQSHGGSLGRQLVPGLLLVDGGQECKLNSGPSVQAVAEELREQQQSSPSGISPKEQLKYLAQLLNFEVEFSDFPKTFQGMYKEYLSLVSLSTDPPQVCHGHGPTSSASRDQAALTALRTLSKLGLDSVTNTQTKKDKPATNDAINHLNNQAKNNVLNQAIEK</sequence>
<dbReference type="Proteomes" id="UP000694866">
    <property type="component" value="Unplaced"/>
</dbReference>
<dbReference type="GO" id="GO:0032839">
    <property type="term" value="C:dendrite cytoplasm"/>
    <property type="evidence" value="ECO:0007669"/>
    <property type="project" value="GOC"/>
</dbReference>
<feature type="region of interest" description="Disordered" evidence="4">
    <location>
        <begin position="526"/>
        <end position="558"/>
    </location>
</feature>
<evidence type="ECO:0000256" key="4">
    <source>
        <dbReference type="SAM" id="MobiDB-lite"/>
    </source>
</evidence>
<evidence type="ECO:0000256" key="2">
    <source>
        <dbReference type="ARBA" id="ARBA00022884"/>
    </source>
</evidence>
<dbReference type="Gene3D" id="3.30.160.20">
    <property type="match status" value="5"/>
</dbReference>
<dbReference type="RefSeq" id="XP_011298015.1">
    <property type="nucleotide sequence ID" value="XM_011299713.1"/>
</dbReference>
<dbReference type="FunFam" id="3.30.160.20:FF:000073">
    <property type="entry name" value="Double-stranded RNA-binding protein Staufen homolog"/>
    <property type="match status" value="1"/>
</dbReference>
<dbReference type="PROSITE" id="PS50137">
    <property type="entry name" value="DS_RBD"/>
    <property type="match status" value="5"/>
</dbReference>
<dbReference type="GO" id="GO:0010494">
    <property type="term" value="C:cytoplasmic stress granule"/>
    <property type="evidence" value="ECO:0007669"/>
    <property type="project" value="TreeGrafter"/>
</dbReference>
<feature type="domain" description="DRBM" evidence="5">
    <location>
        <begin position="558"/>
        <end position="626"/>
    </location>
</feature>
<dbReference type="GO" id="GO:0010468">
    <property type="term" value="P:regulation of gene expression"/>
    <property type="evidence" value="ECO:0007669"/>
    <property type="project" value="UniProtKB-ARBA"/>
</dbReference>
<feature type="region of interest" description="Disordered" evidence="4">
    <location>
        <begin position="159"/>
        <end position="210"/>
    </location>
</feature>
<dbReference type="FunFam" id="3.30.160.20:FF:000013">
    <property type="entry name" value="double-stranded RNA-binding protein Staufen homolog 2 isoform X3"/>
    <property type="match status" value="1"/>
</dbReference>
<dbReference type="AlphaFoldDB" id="A0A9R1SVN3"/>
<dbReference type="InterPro" id="IPR032478">
    <property type="entry name" value="Staufen_C"/>
</dbReference>
<dbReference type="PANTHER" id="PTHR46054:SF3">
    <property type="entry name" value="MATERNAL EFFECT PROTEIN STAUFEN"/>
    <property type="match status" value="1"/>
</dbReference>
<evidence type="ECO:0000313" key="7">
    <source>
        <dbReference type="RefSeq" id="XP_011298015.1"/>
    </source>
</evidence>
<dbReference type="CDD" id="cd19860">
    <property type="entry name" value="DSRM_STAU_rpt4"/>
    <property type="match status" value="1"/>
</dbReference>
<dbReference type="KEGG" id="fas:105263481"/>
<evidence type="ECO:0000259" key="5">
    <source>
        <dbReference type="PROSITE" id="PS50137"/>
    </source>
</evidence>
<dbReference type="InterPro" id="IPR014720">
    <property type="entry name" value="dsRBD_dom"/>
</dbReference>
<accession>A0A9R1SVN3</accession>
<feature type="compositionally biased region" description="Basic and acidic residues" evidence="4">
    <location>
        <begin position="540"/>
        <end position="551"/>
    </location>
</feature>
<dbReference type="GO" id="GO:0008298">
    <property type="term" value="P:intracellular mRNA localization"/>
    <property type="evidence" value="ECO:0007669"/>
    <property type="project" value="TreeGrafter"/>
</dbReference>
<dbReference type="GO" id="GO:0043025">
    <property type="term" value="C:neuronal cell body"/>
    <property type="evidence" value="ECO:0007669"/>
    <property type="project" value="TreeGrafter"/>
</dbReference>
<feature type="compositionally biased region" description="Low complexity" evidence="4">
    <location>
        <begin position="159"/>
        <end position="184"/>
    </location>
</feature>
<feature type="compositionally biased region" description="Polar residues" evidence="4">
    <location>
        <begin position="201"/>
        <end position="210"/>
    </location>
</feature>
<feature type="domain" description="DRBM" evidence="5">
    <location>
        <begin position="444"/>
        <end position="511"/>
    </location>
</feature>
<proteinExistence type="predicted"/>
<dbReference type="SUPFAM" id="SSF54768">
    <property type="entry name" value="dsRNA-binding domain-like"/>
    <property type="match status" value="5"/>
</dbReference>
<dbReference type="SMART" id="SM00358">
    <property type="entry name" value="DSRM"/>
    <property type="match status" value="5"/>
</dbReference>
<dbReference type="CDD" id="cd19859">
    <property type="entry name" value="DSRM_STAU_rpt3"/>
    <property type="match status" value="1"/>
</dbReference>
<feature type="domain" description="DRBM" evidence="5">
    <location>
        <begin position="220"/>
        <end position="287"/>
    </location>
</feature>
<dbReference type="RefSeq" id="XP_011298016.1">
    <property type="nucleotide sequence ID" value="XM_011299714.1"/>
</dbReference>
<feature type="domain" description="DRBM" evidence="5">
    <location>
        <begin position="316"/>
        <end position="416"/>
    </location>
</feature>
<dbReference type="InterPro" id="IPR051740">
    <property type="entry name" value="DRBM-containing_protein"/>
</dbReference>
<feature type="domain" description="DRBM" evidence="5">
    <location>
        <begin position="721"/>
        <end position="791"/>
    </location>
</feature>
<gene>
    <name evidence="7 8" type="primary">stau</name>
</gene>
<protein>
    <submittedName>
        <fullName evidence="7 8">Double-stranded RNA-binding protein Staufen homolog 2 isoform X1</fullName>
    </submittedName>
</protein>
<dbReference type="GO" id="GO:0098964">
    <property type="term" value="P:anterograde dendritic transport of messenger ribonucleoprotein complex"/>
    <property type="evidence" value="ECO:0007669"/>
    <property type="project" value="TreeGrafter"/>
</dbReference>
<evidence type="ECO:0000313" key="6">
    <source>
        <dbReference type="Proteomes" id="UP000694866"/>
    </source>
</evidence>
<feature type="compositionally biased region" description="Basic and acidic residues" evidence="4">
    <location>
        <begin position="650"/>
        <end position="663"/>
    </location>
</feature>
<dbReference type="CTD" id="37065"/>
<dbReference type="GO" id="GO:0003725">
    <property type="term" value="F:double-stranded RNA binding"/>
    <property type="evidence" value="ECO:0007669"/>
    <property type="project" value="TreeGrafter"/>
</dbReference>
<evidence type="ECO:0000256" key="3">
    <source>
        <dbReference type="PROSITE-ProRule" id="PRU00266"/>
    </source>
</evidence>
<dbReference type="GO" id="GO:0003729">
    <property type="term" value="F:mRNA binding"/>
    <property type="evidence" value="ECO:0007669"/>
    <property type="project" value="TreeGrafter"/>
</dbReference>
<keyword evidence="6" id="KW-1185">Reference proteome</keyword>
<dbReference type="GO" id="GO:0007281">
    <property type="term" value="P:germ cell development"/>
    <property type="evidence" value="ECO:0007669"/>
    <property type="project" value="TreeGrafter"/>
</dbReference>
<feature type="region of interest" description="Disordered" evidence="4">
    <location>
        <begin position="21"/>
        <end position="42"/>
    </location>
</feature>
<dbReference type="FunFam" id="3.30.160.20:FF:000007">
    <property type="entry name" value="Double-stranded RNA-binding protein Staufen homolog 1"/>
    <property type="match status" value="2"/>
</dbReference>
<evidence type="ECO:0000256" key="1">
    <source>
        <dbReference type="ARBA" id="ARBA00022737"/>
    </source>
</evidence>
<feature type="region of interest" description="Disordered" evidence="4">
    <location>
        <begin position="625"/>
        <end position="678"/>
    </location>
</feature>
<dbReference type="Pfam" id="PF00035">
    <property type="entry name" value="dsrm"/>
    <property type="match status" value="3"/>
</dbReference>
<keyword evidence="2 3" id="KW-0694">RNA-binding</keyword>
<dbReference type="CDD" id="cd19857">
    <property type="entry name" value="DSRM_STAU_rpt1"/>
    <property type="match status" value="1"/>
</dbReference>
<dbReference type="PANTHER" id="PTHR46054">
    <property type="entry name" value="MATERNAL EFFECT PROTEIN STAUFEN"/>
    <property type="match status" value="1"/>
</dbReference>
<dbReference type="OrthoDB" id="10037267at2759"/>
<accession>A0A9R1TTC8</accession>
<dbReference type="CDD" id="cd19861">
    <property type="entry name" value="DSRM_STAU_rpt5"/>
    <property type="match status" value="1"/>
</dbReference>
<evidence type="ECO:0000313" key="8">
    <source>
        <dbReference type="RefSeq" id="XP_011298016.1"/>
    </source>
</evidence>
<organism evidence="6 7">
    <name type="scientific">Fopius arisanus</name>
    <dbReference type="NCBI Taxonomy" id="64838"/>
    <lineage>
        <taxon>Eukaryota</taxon>
        <taxon>Metazoa</taxon>
        <taxon>Ecdysozoa</taxon>
        <taxon>Arthropoda</taxon>
        <taxon>Hexapoda</taxon>
        <taxon>Insecta</taxon>
        <taxon>Pterygota</taxon>
        <taxon>Neoptera</taxon>
        <taxon>Endopterygota</taxon>
        <taxon>Hymenoptera</taxon>
        <taxon>Apocrita</taxon>
        <taxon>Ichneumonoidea</taxon>
        <taxon>Braconidae</taxon>
        <taxon>Opiinae</taxon>
        <taxon>Fopius</taxon>
    </lineage>
</organism>
<keyword evidence="1" id="KW-0677">Repeat</keyword>
<dbReference type="GeneID" id="105263481"/>
<dbReference type="Pfam" id="PF16482">
    <property type="entry name" value="Staufen_C"/>
    <property type="match status" value="1"/>
</dbReference>
<feature type="compositionally biased region" description="Basic residues" evidence="4">
    <location>
        <begin position="526"/>
        <end position="539"/>
    </location>
</feature>
<dbReference type="GO" id="GO:0005886">
    <property type="term" value="C:plasma membrane"/>
    <property type="evidence" value="ECO:0007669"/>
    <property type="project" value="TreeGrafter"/>
</dbReference>
<dbReference type="GO" id="GO:0035418">
    <property type="term" value="P:protein localization to synapse"/>
    <property type="evidence" value="ECO:0007669"/>
    <property type="project" value="TreeGrafter"/>
</dbReference>
<reference evidence="7 8" key="1">
    <citation type="submission" date="2025-04" db="UniProtKB">
        <authorList>
            <consortium name="RefSeq"/>
        </authorList>
    </citation>
    <scope>IDENTIFICATION</scope>
    <source>
        <strain evidence="7 8">USDA-PBARC FA_bdor</strain>
        <tissue evidence="7 8">Whole organism</tissue>
    </source>
</reference>